<dbReference type="PANTHER" id="PTHR43586:SF15">
    <property type="entry name" value="BLR3095 PROTEIN"/>
    <property type="match status" value="1"/>
</dbReference>
<evidence type="ECO:0000256" key="1">
    <source>
        <dbReference type="ARBA" id="ARBA00001933"/>
    </source>
</evidence>
<dbReference type="Proteomes" id="UP000037269">
    <property type="component" value="Unassembled WGS sequence"/>
</dbReference>
<dbReference type="Gene3D" id="3.40.640.10">
    <property type="entry name" value="Type I PLP-dependent aspartate aminotransferase-like (Major domain)"/>
    <property type="match status" value="1"/>
</dbReference>
<dbReference type="PROSITE" id="PS00595">
    <property type="entry name" value="AA_TRANSFER_CLASS_5"/>
    <property type="match status" value="1"/>
</dbReference>
<evidence type="ECO:0000256" key="3">
    <source>
        <dbReference type="RuleBase" id="RU004075"/>
    </source>
</evidence>
<dbReference type="InterPro" id="IPR015422">
    <property type="entry name" value="PyrdxlP-dep_Trfase_small"/>
</dbReference>
<comment type="similarity">
    <text evidence="3">Belongs to the class-V pyridoxal-phosphate-dependent aminotransferase family.</text>
</comment>
<gene>
    <name evidence="6" type="ORF">AF333_00480</name>
    <name evidence="7" type="ORF">SAMN04487909_105190</name>
</gene>
<dbReference type="EMBL" id="FNED01000005">
    <property type="protein sequence ID" value="SDI58397.1"/>
    <property type="molecule type" value="Genomic_DNA"/>
</dbReference>
<dbReference type="Pfam" id="PF00266">
    <property type="entry name" value="Aminotran_5"/>
    <property type="match status" value="1"/>
</dbReference>
<proteinExistence type="inferred from homology"/>
<reference evidence="6 8" key="1">
    <citation type="submission" date="2015-07" db="EMBL/GenBank/DDBJ databases">
        <title>Fjat-14205 dsm 2895.</title>
        <authorList>
            <person name="Liu B."/>
            <person name="Wang J."/>
            <person name="Zhu Y."/>
            <person name="Liu G."/>
            <person name="Chen Q."/>
            <person name="Chen Z."/>
            <person name="Lan J."/>
            <person name="Che J."/>
            <person name="Ge C."/>
            <person name="Shi H."/>
            <person name="Pan Z."/>
            <person name="Liu X."/>
        </authorList>
    </citation>
    <scope>NUCLEOTIDE SEQUENCE [LARGE SCALE GENOMIC DNA]</scope>
    <source>
        <strain evidence="6 8">DSM 2895</strain>
    </source>
</reference>
<dbReference type="InterPro" id="IPR020578">
    <property type="entry name" value="Aminotrans_V_PyrdxlP_BS"/>
</dbReference>
<sequence>MGHPYDSYRSLFPILSTHVYLASCSQSALAQPVSHAIEEYHHHLLTRGNNWSLAMERVKAARRRFADIIGAEPDEVAVLSSASDAISSLATSFSYQQGKNKVICTEMDFPTVGHIWLAQRKFGANVSFIRSSNEIIDTEQYEKEVTHDTLLTCVPHVCYYNGYKQDLGEIADIVHSKNSLLFVDAYQSAGHIPINVREMDIDILVAGTRKYMLGIPGTTFLYIKKNLAERLEPRVTGWLGQEKTAMFDIYKLAPGVGARRFETGTPSFISVYAAHAALELLHSVGVHNIYAYLQEVTCFALEYGREKGICISGSQSVEYRSSLISFYVENASEVERRLKEKNIVVSARNDVIRIAPHFYNTKEEVRYAIDELIDLINGR</sequence>
<dbReference type="InterPro" id="IPR015424">
    <property type="entry name" value="PyrdxlP-dep_Trfase"/>
</dbReference>
<keyword evidence="8" id="KW-1185">Reference proteome</keyword>
<dbReference type="Proteomes" id="UP000182836">
    <property type="component" value="Unassembled WGS sequence"/>
</dbReference>
<organism evidence="6 8">
    <name type="scientific">Aneurinibacillus migulanus</name>
    <name type="common">Bacillus migulanus</name>
    <dbReference type="NCBI Taxonomy" id="47500"/>
    <lineage>
        <taxon>Bacteria</taxon>
        <taxon>Bacillati</taxon>
        <taxon>Bacillota</taxon>
        <taxon>Bacilli</taxon>
        <taxon>Bacillales</taxon>
        <taxon>Paenibacillaceae</taxon>
        <taxon>Aneurinibacillus group</taxon>
        <taxon>Aneurinibacillus</taxon>
    </lineage>
</organism>
<dbReference type="AlphaFoldDB" id="A0A0D1Y3W6"/>
<keyword evidence="6" id="KW-0808">Transferase</keyword>
<dbReference type="RefSeq" id="WP_043063866.1">
    <property type="nucleotide sequence ID" value="NZ_BJOA01000248.1"/>
</dbReference>
<evidence type="ECO:0000313" key="6">
    <source>
        <dbReference type="EMBL" id="KON99252.1"/>
    </source>
</evidence>
<dbReference type="OrthoDB" id="513408at2"/>
<accession>A0A0D1Y3W6</accession>
<comment type="cofactor">
    <cofactor evidence="1 4">
        <name>pyridoxal 5'-phosphate</name>
        <dbReference type="ChEBI" id="CHEBI:597326"/>
    </cofactor>
</comment>
<evidence type="ECO:0000313" key="9">
    <source>
        <dbReference type="Proteomes" id="UP000182836"/>
    </source>
</evidence>
<reference evidence="7 9" key="2">
    <citation type="submission" date="2016-10" db="EMBL/GenBank/DDBJ databases">
        <authorList>
            <person name="de Groot N.N."/>
        </authorList>
    </citation>
    <scope>NUCLEOTIDE SEQUENCE [LARGE SCALE GENOMIC DNA]</scope>
    <source>
        <strain evidence="7 9">DSM 2895</strain>
    </source>
</reference>
<dbReference type="PANTHER" id="PTHR43586">
    <property type="entry name" value="CYSTEINE DESULFURASE"/>
    <property type="match status" value="1"/>
</dbReference>
<evidence type="ECO:0000313" key="7">
    <source>
        <dbReference type="EMBL" id="SDI58397.1"/>
    </source>
</evidence>
<name>A0A0D1Y3W6_ANEMI</name>
<keyword evidence="6" id="KW-0032">Aminotransferase</keyword>
<evidence type="ECO:0000256" key="4">
    <source>
        <dbReference type="RuleBase" id="RU004504"/>
    </source>
</evidence>
<dbReference type="Gene3D" id="3.90.1150.10">
    <property type="entry name" value="Aspartate Aminotransferase, domain 1"/>
    <property type="match status" value="1"/>
</dbReference>
<dbReference type="SUPFAM" id="SSF53383">
    <property type="entry name" value="PLP-dependent transferases"/>
    <property type="match status" value="1"/>
</dbReference>
<feature type="domain" description="Aminotransferase class V" evidence="5">
    <location>
        <begin position="19"/>
        <end position="366"/>
    </location>
</feature>
<keyword evidence="2" id="KW-0663">Pyridoxal phosphate</keyword>
<dbReference type="InterPro" id="IPR000192">
    <property type="entry name" value="Aminotrans_V_dom"/>
</dbReference>
<dbReference type="GO" id="GO:0008483">
    <property type="term" value="F:transaminase activity"/>
    <property type="evidence" value="ECO:0007669"/>
    <property type="project" value="UniProtKB-KW"/>
</dbReference>
<dbReference type="GeneID" id="42303691"/>
<protein>
    <submittedName>
        <fullName evidence="6">Aminotransferase</fullName>
    </submittedName>
    <submittedName>
        <fullName evidence="7">Selenocysteine lyase/Cysteine desulfurase</fullName>
    </submittedName>
</protein>
<dbReference type="STRING" id="47500.AF333_00480"/>
<evidence type="ECO:0000313" key="8">
    <source>
        <dbReference type="Proteomes" id="UP000037269"/>
    </source>
</evidence>
<evidence type="ECO:0000256" key="2">
    <source>
        <dbReference type="ARBA" id="ARBA00022898"/>
    </source>
</evidence>
<dbReference type="GO" id="GO:0016829">
    <property type="term" value="F:lyase activity"/>
    <property type="evidence" value="ECO:0007669"/>
    <property type="project" value="UniProtKB-KW"/>
</dbReference>
<dbReference type="EMBL" id="LGUG01000002">
    <property type="protein sequence ID" value="KON99252.1"/>
    <property type="molecule type" value="Genomic_DNA"/>
</dbReference>
<dbReference type="PATRIC" id="fig|47500.8.peg.1278"/>
<dbReference type="InterPro" id="IPR015421">
    <property type="entry name" value="PyrdxlP-dep_Trfase_major"/>
</dbReference>
<evidence type="ECO:0000259" key="5">
    <source>
        <dbReference type="Pfam" id="PF00266"/>
    </source>
</evidence>
<keyword evidence="7" id="KW-0456">Lyase</keyword>